<dbReference type="EMBL" id="BPLQ01001058">
    <property type="protein sequence ID" value="GIX77933.1"/>
    <property type="molecule type" value="Genomic_DNA"/>
</dbReference>
<comment type="caution">
    <text evidence="1">The sequence shown here is derived from an EMBL/GenBank/DDBJ whole genome shotgun (WGS) entry which is preliminary data.</text>
</comment>
<dbReference type="Proteomes" id="UP001054837">
    <property type="component" value="Unassembled WGS sequence"/>
</dbReference>
<evidence type="ECO:0000313" key="1">
    <source>
        <dbReference type="EMBL" id="GIX77933.1"/>
    </source>
</evidence>
<name>A0AAV4N0B2_9ARAC</name>
<organism evidence="1 2">
    <name type="scientific">Caerostris darwini</name>
    <dbReference type="NCBI Taxonomy" id="1538125"/>
    <lineage>
        <taxon>Eukaryota</taxon>
        <taxon>Metazoa</taxon>
        <taxon>Ecdysozoa</taxon>
        <taxon>Arthropoda</taxon>
        <taxon>Chelicerata</taxon>
        <taxon>Arachnida</taxon>
        <taxon>Araneae</taxon>
        <taxon>Araneomorphae</taxon>
        <taxon>Entelegynae</taxon>
        <taxon>Araneoidea</taxon>
        <taxon>Araneidae</taxon>
        <taxon>Caerostris</taxon>
    </lineage>
</organism>
<protein>
    <submittedName>
        <fullName evidence="1">Uncharacterized protein</fullName>
    </submittedName>
</protein>
<accession>A0AAV4N0B2</accession>
<gene>
    <name evidence="1" type="ORF">CDAR_373431</name>
</gene>
<keyword evidence="2" id="KW-1185">Reference proteome</keyword>
<reference evidence="1 2" key="1">
    <citation type="submission" date="2021-06" db="EMBL/GenBank/DDBJ databases">
        <title>Caerostris darwini draft genome.</title>
        <authorList>
            <person name="Kono N."/>
            <person name="Arakawa K."/>
        </authorList>
    </citation>
    <scope>NUCLEOTIDE SEQUENCE [LARGE SCALE GENOMIC DNA]</scope>
</reference>
<evidence type="ECO:0000313" key="2">
    <source>
        <dbReference type="Proteomes" id="UP001054837"/>
    </source>
</evidence>
<proteinExistence type="predicted"/>
<sequence>MLFSLSRKKVRVEIKLKDALAQKDGNCSAPLQITIRGAEVFGKQGRMSWKQGRQMMDAAPSVRSMNHCHLHRFQSSCKTYVCAREDRKKL</sequence>
<dbReference type="AlphaFoldDB" id="A0AAV4N0B2"/>